<dbReference type="Proteomes" id="UP000054558">
    <property type="component" value="Unassembled WGS sequence"/>
</dbReference>
<dbReference type="PANTHER" id="PTHR31656">
    <property type="entry name" value="ROOT CAP DOMAIN-CONTAINING PROTEIN"/>
    <property type="match status" value="1"/>
</dbReference>
<evidence type="ECO:0000256" key="1">
    <source>
        <dbReference type="SAM" id="MobiDB-lite"/>
    </source>
</evidence>
<organism evidence="2 3">
    <name type="scientific">Klebsormidium nitens</name>
    <name type="common">Green alga</name>
    <name type="synonym">Ulothrix nitens</name>
    <dbReference type="NCBI Taxonomy" id="105231"/>
    <lineage>
        <taxon>Eukaryota</taxon>
        <taxon>Viridiplantae</taxon>
        <taxon>Streptophyta</taxon>
        <taxon>Klebsormidiophyceae</taxon>
        <taxon>Klebsormidiales</taxon>
        <taxon>Klebsormidiaceae</taxon>
        <taxon>Klebsormidium</taxon>
    </lineage>
</organism>
<reference evidence="2 3" key="1">
    <citation type="journal article" date="2014" name="Nat. Commun.">
        <title>Klebsormidium flaccidum genome reveals primary factors for plant terrestrial adaptation.</title>
        <authorList>
            <person name="Hori K."/>
            <person name="Maruyama F."/>
            <person name="Fujisawa T."/>
            <person name="Togashi T."/>
            <person name="Yamamoto N."/>
            <person name="Seo M."/>
            <person name="Sato S."/>
            <person name="Yamada T."/>
            <person name="Mori H."/>
            <person name="Tajima N."/>
            <person name="Moriyama T."/>
            <person name="Ikeuchi M."/>
            <person name="Watanabe M."/>
            <person name="Wada H."/>
            <person name="Kobayashi K."/>
            <person name="Saito M."/>
            <person name="Masuda T."/>
            <person name="Sasaki-Sekimoto Y."/>
            <person name="Mashiguchi K."/>
            <person name="Awai K."/>
            <person name="Shimojima M."/>
            <person name="Masuda S."/>
            <person name="Iwai M."/>
            <person name="Nobusawa T."/>
            <person name="Narise T."/>
            <person name="Kondo S."/>
            <person name="Saito H."/>
            <person name="Sato R."/>
            <person name="Murakawa M."/>
            <person name="Ihara Y."/>
            <person name="Oshima-Yamada Y."/>
            <person name="Ohtaka K."/>
            <person name="Satoh M."/>
            <person name="Sonobe K."/>
            <person name="Ishii M."/>
            <person name="Ohtani R."/>
            <person name="Kanamori-Sato M."/>
            <person name="Honoki R."/>
            <person name="Miyazaki D."/>
            <person name="Mochizuki H."/>
            <person name="Umetsu J."/>
            <person name="Higashi K."/>
            <person name="Shibata D."/>
            <person name="Kamiya Y."/>
            <person name="Sato N."/>
            <person name="Nakamura Y."/>
            <person name="Tabata S."/>
            <person name="Ida S."/>
            <person name="Kurokawa K."/>
            <person name="Ohta H."/>
        </authorList>
    </citation>
    <scope>NUCLEOTIDE SEQUENCE [LARGE SCALE GENOMIC DNA]</scope>
    <source>
        <strain evidence="2 3">NIES-2285</strain>
    </source>
</reference>
<dbReference type="OrthoDB" id="2012063at2759"/>
<feature type="compositionally biased region" description="Low complexity" evidence="1">
    <location>
        <begin position="399"/>
        <end position="409"/>
    </location>
</feature>
<sequence length="468" mass="50166">MFGLSPGTTILSPRPTEDDDPFFEGTWMDALGILYADVSGEERDVSVVMDPDLDRAGRPSLSVAFQGEAVADYRGQLNAMWTSPDGATSITREFINGSDTMKVVIAGLLDIDIVTSREQELLADPPIHFLNFFINSMAVGPSVHGMYAPGAVEDRLAMGTLEGLRHREYVEGTDDDYQTSALTSPDCSFNRFGQAPNGGGELSNVTAVGDSSLVRSNDGPRRLLRALDSGRTIAPSARCRRLENRNAFECALGEAACAKCSISIRCFIKGSARTGTTGGVGLRTSIKEPGEKWNVGARGQWSEPERPRVWTEVGRTQSGNGTGAAGNVNGTALSPGTDGIGVPRGYDGSGAPRETEGAKRPRCRQRRGTPDWIRPESPGARRERNRPEGETDGSEEAQGRNGTGSPRRTGGSGKSRGTERKGPGRLGEWTTPHNPGNEREHSTPRKKSLLKDALPNKPVRILIKGGFG</sequence>
<evidence type="ECO:0000313" key="3">
    <source>
        <dbReference type="Proteomes" id="UP000054558"/>
    </source>
</evidence>
<feature type="region of interest" description="Disordered" evidence="1">
    <location>
        <begin position="313"/>
        <end position="456"/>
    </location>
</feature>
<name>A0A1Y1HPQ8_KLENI</name>
<keyword evidence="3" id="KW-1185">Reference proteome</keyword>
<accession>A0A1Y1HPQ8</accession>
<protein>
    <submittedName>
        <fullName evidence="2">Uncharacterized protein</fullName>
    </submittedName>
</protein>
<evidence type="ECO:0000313" key="2">
    <source>
        <dbReference type="EMBL" id="GAQ77808.1"/>
    </source>
</evidence>
<gene>
    <name evidence="2" type="ORF">KFL_000040090</name>
</gene>
<proteinExistence type="predicted"/>
<dbReference type="AlphaFoldDB" id="A0A1Y1HPQ8"/>
<dbReference type="EMBL" id="DF236953">
    <property type="protein sequence ID" value="GAQ77808.1"/>
    <property type="molecule type" value="Genomic_DNA"/>
</dbReference>
<feature type="compositionally biased region" description="Basic and acidic residues" evidence="1">
    <location>
        <begin position="379"/>
        <end position="389"/>
    </location>
</feature>